<dbReference type="PANTHER" id="PTHR11328:SF24">
    <property type="entry name" value="MAJOR FACILITATOR SUPERFAMILY (MFS) PROFILE DOMAIN-CONTAINING PROTEIN"/>
    <property type="match status" value="1"/>
</dbReference>
<protein>
    <submittedName>
        <fullName evidence="4">Inner membrane symporter YicJ</fullName>
    </submittedName>
</protein>
<dbReference type="SUPFAM" id="SSF103473">
    <property type="entry name" value="MFS general substrate transporter"/>
    <property type="match status" value="1"/>
</dbReference>
<comment type="caution">
    <text evidence="4">The sequence shown here is derived from an EMBL/GenBank/DDBJ whole genome shotgun (WGS) entry which is preliminary data.</text>
</comment>
<dbReference type="Gene3D" id="1.20.1250.20">
    <property type="entry name" value="MFS general substrate transporter like domains"/>
    <property type="match status" value="2"/>
</dbReference>
<dbReference type="EMBL" id="BSPD01000061">
    <property type="protein sequence ID" value="GLS26778.1"/>
    <property type="molecule type" value="Genomic_DNA"/>
</dbReference>
<feature type="transmembrane region" description="Helical" evidence="3">
    <location>
        <begin position="187"/>
        <end position="208"/>
    </location>
</feature>
<feature type="transmembrane region" description="Helical" evidence="3">
    <location>
        <begin position="370"/>
        <end position="392"/>
    </location>
</feature>
<evidence type="ECO:0000256" key="2">
    <source>
        <dbReference type="SAM" id="MobiDB-lite"/>
    </source>
</evidence>
<name>A0AA37WMW7_9GAMM</name>
<feature type="transmembrane region" description="Helical" evidence="3">
    <location>
        <begin position="412"/>
        <end position="434"/>
    </location>
</feature>
<keyword evidence="3" id="KW-0472">Membrane</keyword>
<dbReference type="GO" id="GO:0005886">
    <property type="term" value="C:plasma membrane"/>
    <property type="evidence" value="ECO:0007669"/>
    <property type="project" value="TreeGrafter"/>
</dbReference>
<dbReference type="PANTHER" id="PTHR11328">
    <property type="entry name" value="MAJOR FACILITATOR SUPERFAMILY DOMAIN-CONTAINING PROTEIN"/>
    <property type="match status" value="1"/>
</dbReference>
<gene>
    <name evidence="4" type="ORF">GCM10007877_24970</name>
</gene>
<keyword evidence="3" id="KW-1133">Transmembrane helix</keyword>
<feature type="transmembrane region" description="Helical" evidence="3">
    <location>
        <begin position="21"/>
        <end position="41"/>
    </location>
</feature>
<dbReference type="GO" id="GO:0006814">
    <property type="term" value="P:sodium ion transport"/>
    <property type="evidence" value="ECO:0007669"/>
    <property type="project" value="InterPro"/>
</dbReference>
<dbReference type="InterPro" id="IPR001927">
    <property type="entry name" value="Na/Gal_symport"/>
</dbReference>
<dbReference type="CDD" id="cd17332">
    <property type="entry name" value="MFS_MelB_like"/>
    <property type="match status" value="1"/>
</dbReference>
<evidence type="ECO:0000256" key="1">
    <source>
        <dbReference type="ARBA" id="ARBA00009617"/>
    </source>
</evidence>
<dbReference type="RefSeq" id="WP_232594932.1">
    <property type="nucleotide sequence ID" value="NZ_BSPD01000061.1"/>
</dbReference>
<keyword evidence="3" id="KW-0812">Transmembrane</keyword>
<dbReference type="InterPro" id="IPR036259">
    <property type="entry name" value="MFS_trans_sf"/>
</dbReference>
<organism evidence="4 5">
    <name type="scientific">Marinibactrum halimedae</name>
    <dbReference type="NCBI Taxonomy" id="1444977"/>
    <lineage>
        <taxon>Bacteria</taxon>
        <taxon>Pseudomonadati</taxon>
        <taxon>Pseudomonadota</taxon>
        <taxon>Gammaproteobacteria</taxon>
        <taxon>Cellvibrionales</taxon>
        <taxon>Cellvibrionaceae</taxon>
        <taxon>Marinibactrum</taxon>
    </lineage>
</organism>
<dbReference type="NCBIfam" id="TIGR00792">
    <property type="entry name" value="gph"/>
    <property type="match status" value="1"/>
</dbReference>
<sequence>MAQASADHGKLTVVEKIGYGLGDTASNIVFQVVINFMVIFYTDVYGLPAATVGTLMLAVRVFDAFTDPLMGGMADRTKTRWGRYRPYLIYTSIPYGILAVFAFTTPDLAENSKVVYAYVTYALLMTAYTAVNIPYSALGGVITGDSTERASVQSYRFAMAMVGGALVTSATLPLVSALGGEDVQRGYQLAMAVLATLAVACFIGCFFLTRERITPPPQEKSTNIMGDLWAVMCNKQWQIIGLLAFFLLVLVAMRGAGAPFYMKYFFGREDLTSQFMTLGMIGSVVGALSTNFLTKLYCKVSIMNWALIGMIVFHALLFFVPNTQIELAFVFFILANMSQMVVVPLMFSMVPDTVDYGRLSSSRNVMAMSYSAHLLLIKMGLAIGGALVGWLLSYYNYEANAEQQSAQALFGIQLIFALSSVVCSILCLVAMRFYKLTNAKMVEIHAELSDMEAEQESESNSRLNLSKTAVSESTERTA</sequence>
<dbReference type="Pfam" id="PF13347">
    <property type="entry name" value="MFS_2"/>
    <property type="match status" value="1"/>
</dbReference>
<feature type="region of interest" description="Disordered" evidence="2">
    <location>
        <begin position="455"/>
        <end position="478"/>
    </location>
</feature>
<feature type="transmembrane region" description="Helical" evidence="3">
    <location>
        <begin position="327"/>
        <end position="350"/>
    </location>
</feature>
<feature type="transmembrane region" description="Helical" evidence="3">
    <location>
        <begin position="302"/>
        <end position="321"/>
    </location>
</feature>
<comment type="similarity">
    <text evidence="1">Belongs to the sodium:galactoside symporter (TC 2.A.2) family.</text>
</comment>
<evidence type="ECO:0000313" key="4">
    <source>
        <dbReference type="EMBL" id="GLS26778.1"/>
    </source>
</evidence>
<accession>A0AA37WMW7</accession>
<feature type="transmembrane region" description="Helical" evidence="3">
    <location>
        <begin position="274"/>
        <end position="293"/>
    </location>
</feature>
<evidence type="ECO:0000313" key="5">
    <source>
        <dbReference type="Proteomes" id="UP001156870"/>
    </source>
</evidence>
<feature type="transmembrane region" description="Helical" evidence="3">
    <location>
        <begin position="115"/>
        <end position="135"/>
    </location>
</feature>
<feature type="transmembrane region" description="Helical" evidence="3">
    <location>
        <begin position="87"/>
        <end position="103"/>
    </location>
</feature>
<proteinExistence type="inferred from homology"/>
<feature type="compositionally biased region" description="Polar residues" evidence="2">
    <location>
        <begin position="458"/>
        <end position="472"/>
    </location>
</feature>
<feature type="transmembrane region" description="Helical" evidence="3">
    <location>
        <begin position="155"/>
        <end position="175"/>
    </location>
</feature>
<keyword evidence="5" id="KW-1185">Reference proteome</keyword>
<dbReference type="Proteomes" id="UP001156870">
    <property type="component" value="Unassembled WGS sequence"/>
</dbReference>
<dbReference type="GO" id="GO:0008643">
    <property type="term" value="P:carbohydrate transport"/>
    <property type="evidence" value="ECO:0007669"/>
    <property type="project" value="InterPro"/>
</dbReference>
<dbReference type="AlphaFoldDB" id="A0AA37WMW7"/>
<reference evidence="4 5" key="1">
    <citation type="journal article" date="2014" name="Int. J. Syst. Evol. Microbiol.">
        <title>Complete genome sequence of Corynebacterium casei LMG S-19264T (=DSM 44701T), isolated from a smear-ripened cheese.</title>
        <authorList>
            <consortium name="US DOE Joint Genome Institute (JGI-PGF)"/>
            <person name="Walter F."/>
            <person name="Albersmeier A."/>
            <person name="Kalinowski J."/>
            <person name="Ruckert C."/>
        </authorList>
    </citation>
    <scope>NUCLEOTIDE SEQUENCE [LARGE SCALE GENOMIC DNA]</scope>
    <source>
        <strain evidence="4 5">NBRC 110095</strain>
    </source>
</reference>
<evidence type="ECO:0000256" key="3">
    <source>
        <dbReference type="SAM" id="Phobius"/>
    </source>
</evidence>
<feature type="transmembrane region" description="Helical" evidence="3">
    <location>
        <begin position="239"/>
        <end position="262"/>
    </location>
</feature>
<dbReference type="GO" id="GO:0015293">
    <property type="term" value="F:symporter activity"/>
    <property type="evidence" value="ECO:0007669"/>
    <property type="project" value="InterPro"/>
</dbReference>
<dbReference type="InterPro" id="IPR039672">
    <property type="entry name" value="MFS_2"/>
</dbReference>